<dbReference type="PANTHER" id="PTHR43731">
    <property type="entry name" value="RHOMBOID PROTEASE"/>
    <property type="match status" value="1"/>
</dbReference>
<feature type="transmembrane region" description="Helical" evidence="7">
    <location>
        <begin position="93"/>
        <end position="115"/>
    </location>
</feature>
<dbReference type="AlphaFoldDB" id="A0A1B9GIV9"/>
<keyword evidence="10" id="KW-1185">Reference proteome</keyword>
<reference evidence="9 10" key="1">
    <citation type="submission" date="2013-07" db="EMBL/GenBank/DDBJ databases">
        <title>The Genome Sequence of Cryptococcus heveanensis BCC8398.</title>
        <authorList>
            <consortium name="The Broad Institute Genome Sequencing Platform"/>
            <person name="Cuomo C."/>
            <person name="Litvintseva A."/>
            <person name="Chen Y."/>
            <person name="Heitman J."/>
            <person name="Sun S."/>
            <person name="Springer D."/>
            <person name="Dromer F."/>
            <person name="Young S.K."/>
            <person name="Zeng Q."/>
            <person name="Gargeya S."/>
            <person name="Fitzgerald M."/>
            <person name="Abouelleil A."/>
            <person name="Alvarado L."/>
            <person name="Berlin A.M."/>
            <person name="Chapman S.B."/>
            <person name="Dewar J."/>
            <person name="Goldberg J."/>
            <person name="Griggs A."/>
            <person name="Gujja S."/>
            <person name="Hansen M."/>
            <person name="Howarth C."/>
            <person name="Imamovic A."/>
            <person name="Larimer J."/>
            <person name="McCowan C."/>
            <person name="Murphy C."/>
            <person name="Pearson M."/>
            <person name="Priest M."/>
            <person name="Roberts A."/>
            <person name="Saif S."/>
            <person name="Shea T."/>
            <person name="Sykes S."/>
            <person name="Wortman J."/>
            <person name="Nusbaum C."/>
            <person name="Birren B."/>
        </authorList>
    </citation>
    <scope>NUCLEOTIDE SEQUENCE [LARGE SCALE GENOMIC DNA]</scope>
    <source>
        <strain evidence="9 10">BCC8398</strain>
    </source>
</reference>
<dbReference type="InterPro" id="IPR035952">
    <property type="entry name" value="Rhomboid-like_sf"/>
</dbReference>
<dbReference type="Pfam" id="PF01694">
    <property type="entry name" value="Rhomboid"/>
    <property type="match status" value="1"/>
</dbReference>
<evidence type="ECO:0000256" key="5">
    <source>
        <dbReference type="ARBA" id="ARBA00022989"/>
    </source>
</evidence>
<feature type="transmembrane region" description="Helical" evidence="7">
    <location>
        <begin position="370"/>
        <end position="392"/>
    </location>
</feature>
<keyword evidence="3 7" id="KW-0812">Transmembrane</keyword>
<evidence type="ECO:0000256" key="4">
    <source>
        <dbReference type="ARBA" id="ARBA00022801"/>
    </source>
</evidence>
<keyword evidence="4" id="KW-0378">Hydrolase</keyword>
<dbReference type="PANTHER" id="PTHR43731:SF14">
    <property type="entry name" value="PRESENILIN-ASSOCIATED RHOMBOID-LIKE PROTEIN, MITOCHONDRIAL"/>
    <property type="match status" value="1"/>
</dbReference>
<keyword evidence="5 7" id="KW-1133">Transmembrane helix</keyword>
<evidence type="ECO:0000313" key="9">
    <source>
        <dbReference type="EMBL" id="OCF30911.1"/>
    </source>
</evidence>
<feature type="transmembrane region" description="Helical" evidence="7">
    <location>
        <begin position="404"/>
        <end position="422"/>
    </location>
</feature>
<dbReference type="EMBL" id="KI669514">
    <property type="protein sequence ID" value="OCF30911.1"/>
    <property type="molecule type" value="Genomic_DNA"/>
</dbReference>
<evidence type="ECO:0000256" key="7">
    <source>
        <dbReference type="SAM" id="Phobius"/>
    </source>
</evidence>
<comment type="similarity">
    <text evidence="2">Belongs to the peptidase S54 family.</text>
</comment>
<feature type="transmembrane region" description="Helical" evidence="7">
    <location>
        <begin position="197"/>
        <end position="215"/>
    </location>
</feature>
<dbReference type="GO" id="GO:0016020">
    <property type="term" value="C:membrane"/>
    <property type="evidence" value="ECO:0007669"/>
    <property type="project" value="UniProtKB-SubCell"/>
</dbReference>
<dbReference type="GO" id="GO:0004252">
    <property type="term" value="F:serine-type endopeptidase activity"/>
    <property type="evidence" value="ECO:0007669"/>
    <property type="project" value="InterPro"/>
</dbReference>
<gene>
    <name evidence="9" type="ORF">I316_07436</name>
</gene>
<reference evidence="10" key="2">
    <citation type="submission" date="2013-12" db="EMBL/GenBank/DDBJ databases">
        <title>Evolution of pathogenesis and genome organization in the Tremellales.</title>
        <authorList>
            <person name="Cuomo C."/>
            <person name="Litvintseva A."/>
            <person name="Heitman J."/>
            <person name="Chen Y."/>
            <person name="Sun S."/>
            <person name="Springer D."/>
            <person name="Dromer F."/>
            <person name="Young S."/>
            <person name="Zeng Q."/>
            <person name="Chapman S."/>
            <person name="Gujja S."/>
            <person name="Saif S."/>
            <person name="Birren B."/>
        </authorList>
    </citation>
    <scope>NUCLEOTIDE SEQUENCE [LARGE SCALE GENOMIC DNA]</scope>
    <source>
        <strain evidence="10">BCC8398</strain>
    </source>
</reference>
<comment type="subcellular location">
    <subcellularLocation>
        <location evidence="1">Membrane</location>
        <topology evidence="1">Multi-pass membrane protein</topology>
    </subcellularLocation>
</comment>
<dbReference type="STRING" id="1296120.A0A1B9GIV9"/>
<protein>
    <submittedName>
        <fullName evidence="9">Rhomboid-like protein</fullName>
    </submittedName>
</protein>
<evidence type="ECO:0000256" key="6">
    <source>
        <dbReference type="ARBA" id="ARBA00023136"/>
    </source>
</evidence>
<proteinExistence type="inferred from homology"/>
<name>A0A1B9GIV9_9TREE</name>
<evidence type="ECO:0000256" key="3">
    <source>
        <dbReference type="ARBA" id="ARBA00022692"/>
    </source>
</evidence>
<dbReference type="OrthoDB" id="10260614at2759"/>
<feature type="transmembrane region" description="Helical" evidence="7">
    <location>
        <begin position="167"/>
        <end position="185"/>
    </location>
</feature>
<dbReference type="Proteomes" id="UP000092666">
    <property type="component" value="Unassembled WGS sequence"/>
</dbReference>
<evidence type="ECO:0000259" key="8">
    <source>
        <dbReference type="Pfam" id="PF01694"/>
    </source>
</evidence>
<keyword evidence="6 7" id="KW-0472">Membrane</keyword>
<evidence type="ECO:0000256" key="1">
    <source>
        <dbReference type="ARBA" id="ARBA00004141"/>
    </source>
</evidence>
<organism evidence="9 10">
    <name type="scientific">Kwoniella heveanensis BCC8398</name>
    <dbReference type="NCBI Taxonomy" id="1296120"/>
    <lineage>
        <taxon>Eukaryota</taxon>
        <taxon>Fungi</taxon>
        <taxon>Dikarya</taxon>
        <taxon>Basidiomycota</taxon>
        <taxon>Agaricomycotina</taxon>
        <taxon>Tremellomycetes</taxon>
        <taxon>Tremellales</taxon>
        <taxon>Cryptococcaceae</taxon>
        <taxon>Kwoniella</taxon>
    </lineage>
</organism>
<dbReference type="GO" id="GO:0006465">
    <property type="term" value="P:signal peptide processing"/>
    <property type="evidence" value="ECO:0007669"/>
    <property type="project" value="TreeGrafter"/>
</dbReference>
<accession>A0A1B9GIV9</accession>
<evidence type="ECO:0000313" key="10">
    <source>
        <dbReference type="Proteomes" id="UP000092666"/>
    </source>
</evidence>
<feature type="transmembrane region" description="Helical" evidence="7">
    <location>
        <begin position="259"/>
        <end position="277"/>
    </location>
</feature>
<evidence type="ECO:0000256" key="2">
    <source>
        <dbReference type="ARBA" id="ARBA00009045"/>
    </source>
</evidence>
<sequence length="444" mass="49108">MTTLFVPSLRSIAHSSLLARQPLAGPSRRSITTSKLNATRQVLGRITPKRIAVSRAAFERESGQYGVQSGVGTSQGFERARETFDSGLPRKSIWRPIVFCTLLGGGGYTLLALYTNYDTSKWSEKLGGGSWWRRGQSGPSDREIARAKQLEGARQAQKTLNNLPSSLSFLPNVILIPILRIYVLASEFYLNTPSAQLAPLTLIGGMGTVFLMWKVRRLEPFMKRWWLHRPVVFGSARDEWRNCVTMFTSVLSHQSLPHLAFNSFALFSFGAASYQYLSTSPTLPALNSSSHTPHFLAFLLTAGLFSSLSSHLWTNIVRLPSLMRTLRHPARISSAKTIMVHQGFLPSLGASGAIYGALTLTACAYPDSNVGIIFIPFVSIPIGMGVAGMVALDLVGLFRGWRMFDHVAHLSGALFGFIYYRWGREAWVYIRRKLGAEPRGSGLF</sequence>
<dbReference type="SUPFAM" id="SSF144091">
    <property type="entry name" value="Rhomboid-like"/>
    <property type="match status" value="1"/>
</dbReference>
<dbReference type="Gene3D" id="1.20.1540.10">
    <property type="entry name" value="Rhomboid-like"/>
    <property type="match status" value="1"/>
</dbReference>
<feature type="domain" description="Peptidase S54 rhomboid" evidence="8">
    <location>
        <begin position="244"/>
        <end position="419"/>
    </location>
</feature>
<feature type="transmembrane region" description="Helical" evidence="7">
    <location>
        <begin position="297"/>
        <end position="317"/>
    </location>
</feature>
<dbReference type="InterPro" id="IPR050925">
    <property type="entry name" value="Rhomboid_protease_S54"/>
</dbReference>
<dbReference type="InterPro" id="IPR022764">
    <property type="entry name" value="Peptidase_S54_rhomboid_dom"/>
</dbReference>